<dbReference type="InterPro" id="IPR000719">
    <property type="entry name" value="Prot_kinase_dom"/>
</dbReference>
<keyword evidence="3" id="KW-0418">Kinase</keyword>
<protein>
    <submittedName>
        <fullName evidence="3">TKL/DRK protein kinase, variant</fullName>
    </submittedName>
</protein>
<evidence type="ECO:0000313" key="3">
    <source>
        <dbReference type="EMBL" id="EQC39506.1"/>
    </source>
</evidence>
<evidence type="ECO:0000256" key="1">
    <source>
        <dbReference type="SAM" id="MobiDB-lite"/>
    </source>
</evidence>
<dbReference type="PROSITE" id="PS00108">
    <property type="entry name" value="PROTEIN_KINASE_ST"/>
    <property type="match status" value="1"/>
</dbReference>
<dbReference type="EMBL" id="JH767138">
    <property type="protein sequence ID" value="EQC39506.1"/>
    <property type="molecule type" value="Genomic_DNA"/>
</dbReference>
<dbReference type="SUPFAM" id="SSF56112">
    <property type="entry name" value="Protein kinase-like (PK-like)"/>
    <property type="match status" value="1"/>
</dbReference>
<accession>T0QXX4</accession>
<dbReference type="InterPro" id="IPR001245">
    <property type="entry name" value="Ser-Thr/Tyr_kinase_cat_dom"/>
</dbReference>
<dbReference type="GO" id="GO:0004674">
    <property type="term" value="F:protein serine/threonine kinase activity"/>
    <property type="evidence" value="ECO:0007669"/>
    <property type="project" value="TreeGrafter"/>
</dbReference>
<dbReference type="SMART" id="SM00220">
    <property type="entry name" value="S_TKc"/>
    <property type="match status" value="1"/>
</dbReference>
<reference evidence="3 4" key="1">
    <citation type="submission" date="2012-04" db="EMBL/GenBank/DDBJ databases">
        <title>The Genome Sequence of Saprolegnia declina VS20.</title>
        <authorList>
            <consortium name="The Broad Institute Genome Sequencing Platform"/>
            <person name="Russ C."/>
            <person name="Nusbaum C."/>
            <person name="Tyler B."/>
            <person name="van West P."/>
            <person name="Dieguez-Uribeondo J."/>
            <person name="de Bruijn I."/>
            <person name="Tripathy S."/>
            <person name="Jiang R."/>
            <person name="Young S.K."/>
            <person name="Zeng Q."/>
            <person name="Gargeya S."/>
            <person name="Fitzgerald M."/>
            <person name="Haas B."/>
            <person name="Abouelleil A."/>
            <person name="Alvarado L."/>
            <person name="Arachchi H.M."/>
            <person name="Berlin A."/>
            <person name="Chapman S.B."/>
            <person name="Goldberg J."/>
            <person name="Griggs A."/>
            <person name="Gujja S."/>
            <person name="Hansen M."/>
            <person name="Howarth C."/>
            <person name="Imamovic A."/>
            <person name="Larimer J."/>
            <person name="McCowen C."/>
            <person name="Montmayeur A."/>
            <person name="Murphy C."/>
            <person name="Neiman D."/>
            <person name="Pearson M."/>
            <person name="Priest M."/>
            <person name="Roberts A."/>
            <person name="Saif S."/>
            <person name="Shea T."/>
            <person name="Sisk P."/>
            <person name="Sykes S."/>
            <person name="Wortman J."/>
            <person name="Nusbaum C."/>
            <person name="Birren B."/>
        </authorList>
    </citation>
    <scope>NUCLEOTIDE SEQUENCE [LARGE SCALE GENOMIC DNA]</scope>
    <source>
        <strain evidence="3 4">VS20</strain>
    </source>
</reference>
<dbReference type="PANTHER" id="PTHR44329">
    <property type="entry name" value="SERINE/THREONINE-PROTEIN KINASE TNNI3K-RELATED"/>
    <property type="match status" value="1"/>
</dbReference>
<name>T0QXX4_SAPDV</name>
<dbReference type="AlphaFoldDB" id="T0QXX4"/>
<sequence>MAVTTTNPGPRIRPTTRTSRPYQIKATERRQPSLPSPTSPTRHSPKSMMRLMTLIRNGGYQKPVSSSRRVSPKARLARSSSEKRKLKVIQAFIDEIKLMARLDSPYIVRFYGAIYSHPSRIRCVMEYMDSGDLKDFLKVHPRAHVNWAWKLEIALCIAKGLVYLHELPVIHRDLKSRNILMDSHMGSKLSDFGVSREETTETMTRGVGTYRWMAPEVLKDGHYSVAADIFSFGVILTELDTHQIPYLDKRDAKGKMLSDANLIAQVLRGTMKPSFSSDCPPWVRVLALQCMSNDPSMRPTASDLAVGLQQRLDVEKSQM</sequence>
<dbReference type="Proteomes" id="UP000030762">
    <property type="component" value="Unassembled WGS sequence"/>
</dbReference>
<feature type="region of interest" description="Disordered" evidence="1">
    <location>
        <begin position="1"/>
        <end position="46"/>
    </location>
</feature>
<dbReference type="RefSeq" id="XP_008606778.1">
    <property type="nucleotide sequence ID" value="XM_008608556.1"/>
</dbReference>
<dbReference type="Pfam" id="PF07714">
    <property type="entry name" value="PK_Tyr_Ser-Thr"/>
    <property type="match status" value="1"/>
</dbReference>
<dbReference type="PANTHER" id="PTHR44329:SF214">
    <property type="entry name" value="PROTEIN KINASE DOMAIN-CONTAINING PROTEIN"/>
    <property type="match status" value="1"/>
</dbReference>
<dbReference type="OrthoDB" id="4062651at2759"/>
<keyword evidence="4" id="KW-1185">Reference proteome</keyword>
<evidence type="ECO:0000259" key="2">
    <source>
        <dbReference type="PROSITE" id="PS50011"/>
    </source>
</evidence>
<organism evidence="3 4">
    <name type="scientific">Saprolegnia diclina (strain VS20)</name>
    <dbReference type="NCBI Taxonomy" id="1156394"/>
    <lineage>
        <taxon>Eukaryota</taxon>
        <taxon>Sar</taxon>
        <taxon>Stramenopiles</taxon>
        <taxon>Oomycota</taxon>
        <taxon>Saprolegniomycetes</taxon>
        <taxon>Saprolegniales</taxon>
        <taxon>Saprolegniaceae</taxon>
        <taxon>Saprolegnia</taxon>
    </lineage>
</organism>
<dbReference type="PROSITE" id="PS50011">
    <property type="entry name" value="PROTEIN_KINASE_DOM"/>
    <property type="match status" value="1"/>
</dbReference>
<feature type="compositionally biased region" description="Low complexity" evidence="1">
    <location>
        <begin position="1"/>
        <end position="21"/>
    </location>
</feature>
<gene>
    <name evidence="3" type="ORF">SDRG_02945</name>
</gene>
<keyword evidence="3" id="KW-0808">Transferase</keyword>
<dbReference type="InterPro" id="IPR008271">
    <property type="entry name" value="Ser/Thr_kinase_AS"/>
</dbReference>
<dbReference type="Gene3D" id="1.10.510.10">
    <property type="entry name" value="Transferase(Phosphotransferase) domain 1"/>
    <property type="match status" value="1"/>
</dbReference>
<dbReference type="InterPro" id="IPR051681">
    <property type="entry name" value="Ser/Thr_Kinases-Pseudokinases"/>
</dbReference>
<proteinExistence type="predicted"/>
<dbReference type="GeneID" id="19943672"/>
<dbReference type="VEuPathDB" id="FungiDB:SDRG_02945"/>
<evidence type="ECO:0000313" key="4">
    <source>
        <dbReference type="Proteomes" id="UP000030762"/>
    </source>
</evidence>
<dbReference type="PRINTS" id="PR00109">
    <property type="entry name" value="TYRKINASE"/>
</dbReference>
<dbReference type="InterPro" id="IPR011009">
    <property type="entry name" value="Kinase-like_dom_sf"/>
</dbReference>
<feature type="domain" description="Protein kinase" evidence="2">
    <location>
        <begin position="49"/>
        <end position="312"/>
    </location>
</feature>
<dbReference type="PIRSF" id="PIRSF000654">
    <property type="entry name" value="Integrin-linked_kinase"/>
    <property type="match status" value="1"/>
</dbReference>
<dbReference type="GO" id="GO:0005524">
    <property type="term" value="F:ATP binding"/>
    <property type="evidence" value="ECO:0007669"/>
    <property type="project" value="InterPro"/>
</dbReference>